<feature type="region of interest" description="Disordered" evidence="1">
    <location>
        <begin position="17"/>
        <end position="59"/>
    </location>
</feature>
<dbReference type="Proteomes" id="UP000199042">
    <property type="component" value="Unassembled WGS sequence"/>
</dbReference>
<organism evidence="2 3">
    <name type="scientific">Trichococcus collinsii</name>
    <dbReference type="NCBI Taxonomy" id="157076"/>
    <lineage>
        <taxon>Bacteria</taxon>
        <taxon>Bacillati</taxon>
        <taxon>Bacillota</taxon>
        <taxon>Bacilli</taxon>
        <taxon>Lactobacillales</taxon>
        <taxon>Carnobacteriaceae</taxon>
        <taxon>Trichococcus</taxon>
    </lineage>
</organism>
<comment type="caution">
    <text evidence="2">The sequence shown here is derived from an EMBL/GenBank/DDBJ whole genome shotgun (WGS) entry which is preliminary data.</text>
</comment>
<accession>A0AB38A303</accession>
<name>A0AB38A303_9LACT</name>
<evidence type="ECO:0000256" key="1">
    <source>
        <dbReference type="SAM" id="MobiDB-lite"/>
    </source>
</evidence>
<proteinExistence type="predicted"/>
<evidence type="ECO:0000313" key="3">
    <source>
        <dbReference type="Proteomes" id="UP000199042"/>
    </source>
</evidence>
<feature type="compositionally biased region" description="Basic and acidic residues" evidence="1">
    <location>
        <begin position="17"/>
        <end position="38"/>
    </location>
</feature>
<dbReference type="RefSeq" id="WP_086986355.1">
    <property type="nucleotide sequence ID" value="NZ_FJNA01000002.1"/>
</dbReference>
<gene>
    <name evidence="2" type="ORF">SAMN04488525_10816</name>
</gene>
<sequence length="59" mass="6641">MVELDRLVKLLAEKVLRASKKQEPNGKDSDMVKPDETAVSKSIQEEATEKEETKKKPEG</sequence>
<reference evidence="2 3" key="1">
    <citation type="submission" date="2016-10" db="EMBL/GenBank/DDBJ databases">
        <authorList>
            <person name="Varghese N."/>
            <person name="Submissions S."/>
        </authorList>
    </citation>
    <scope>NUCLEOTIDE SEQUENCE [LARGE SCALE GENOMIC DNA]</scope>
    <source>
        <strain evidence="2 3">DSM 14526</strain>
    </source>
</reference>
<evidence type="ECO:0000313" key="2">
    <source>
        <dbReference type="EMBL" id="SEA85250.1"/>
    </source>
</evidence>
<dbReference type="AlphaFoldDB" id="A0AB38A303"/>
<keyword evidence="3" id="KW-1185">Reference proteome</keyword>
<protein>
    <submittedName>
        <fullName evidence="2">Uncharacterized protein</fullName>
    </submittedName>
</protein>
<dbReference type="EMBL" id="FNQH01000008">
    <property type="protein sequence ID" value="SEA85250.1"/>
    <property type="molecule type" value="Genomic_DNA"/>
</dbReference>
<feature type="compositionally biased region" description="Basic and acidic residues" evidence="1">
    <location>
        <begin position="50"/>
        <end position="59"/>
    </location>
</feature>